<evidence type="ECO:0000313" key="1">
    <source>
        <dbReference type="EMBL" id="USY23621.1"/>
    </source>
</evidence>
<reference evidence="1" key="1">
    <citation type="submission" date="2022-06" db="EMBL/GenBank/DDBJ databases">
        <authorList>
            <person name="Ping M."/>
        </authorList>
    </citation>
    <scope>NUCLEOTIDE SEQUENCE</scope>
    <source>
        <strain evidence="1">JCM11759T</strain>
        <plasmid evidence="1">unnamed1</plasmid>
    </source>
</reference>
<gene>
    <name evidence="1" type="ORF">NE857_33875</name>
</gene>
<name>A0ABY5DJU2_9ACTN</name>
<organism evidence="1 2">
    <name type="scientific">Nocardiopsis exhalans</name>
    <dbReference type="NCBI Taxonomy" id="163604"/>
    <lineage>
        <taxon>Bacteria</taxon>
        <taxon>Bacillati</taxon>
        <taxon>Actinomycetota</taxon>
        <taxon>Actinomycetes</taxon>
        <taxon>Streptosporangiales</taxon>
        <taxon>Nocardiopsidaceae</taxon>
        <taxon>Nocardiopsis</taxon>
    </lineage>
</organism>
<dbReference type="Proteomes" id="UP001055940">
    <property type="component" value="Plasmid unnamed1"/>
</dbReference>
<geneLocation type="plasmid" evidence="1 2">
    <name>unnamed1</name>
</geneLocation>
<protein>
    <recommendedName>
        <fullName evidence="3">Helix-turn-helix domain-containing protein</fullName>
    </recommendedName>
</protein>
<evidence type="ECO:0008006" key="3">
    <source>
        <dbReference type="Google" id="ProtNLM"/>
    </source>
</evidence>
<dbReference type="EMBL" id="CP099838">
    <property type="protein sequence ID" value="USY23621.1"/>
    <property type="molecule type" value="Genomic_DNA"/>
</dbReference>
<keyword evidence="1" id="KW-0614">Plasmid</keyword>
<accession>A0ABY5DJU2</accession>
<evidence type="ECO:0000313" key="2">
    <source>
        <dbReference type="Proteomes" id="UP001055940"/>
    </source>
</evidence>
<dbReference type="RefSeq" id="WP_254422275.1">
    <property type="nucleotide sequence ID" value="NZ_BAAAJB010000040.1"/>
</dbReference>
<proteinExistence type="predicted"/>
<keyword evidence="2" id="KW-1185">Reference proteome</keyword>
<sequence length="171" mass="18464">MWVIEIGISGIPTPVESETRERVEALGRAAPAGGRTRYDAARGTLTVRSHQDHADPLEAAATAKERALSAVEAAGVTGAQVEALTVMTEAEEVRHLMYPEPLDVVGTTEAARILDVTQPRASDLLREGSPRRDPQAPTPIVVTKAGSLYLRKAVERYAATRNTDQIPWKNS</sequence>